<gene>
    <name evidence="3" type="ORF">AACH11_14235</name>
</gene>
<feature type="signal peptide" evidence="2">
    <location>
        <begin position="1"/>
        <end position="20"/>
    </location>
</feature>
<protein>
    <submittedName>
        <fullName evidence="3">TRAP transporter substrate-binding protein</fullName>
    </submittedName>
</protein>
<name>A0ABU9BC28_9BURK</name>
<keyword evidence="4" id="KW-1185">Reference proteome</keyword>
<evidence type="ECO:0000256" key="2">
    <source>
        <dbReference type="SAM" id="SignalP"/>
    </source>
</evidence>
<feature type="chain" id="PRO_5045609743" evidence="2">
    <location>
        <begin position="21"/>
        <end position="320"/>
    </location>
</feature>
<dbReference type="Gene3D" id="3.40.190.170">
    <property type="entry name" value="Bacterial extracellular solute-binding protein, family 7"/>
    <property type="match status" value="1"/>
</dbReference>
<dbReference type="PANTHER" id="PTHR33376:SF4">
    <property type="entry name" value="SIALIC ACID-BINDING PERIPLASMIC PROTEIN SIAP"/>
    <property type="match status" value="1"/>
</dbReference>
<proteinExistence type="predicted"/>
<dbReference type="InterPro" id="IPR018389">
    <property type="entry name" value="DctP_fam"/>
</dbReference>
<dbReference type="Proteomes" id="UP001368500">
    <property type="component" value="Unassembled WGS sequence"/>
</dbReference>
<dbReference type="PANTHER" id="PTHR33376">
    <property type="match status" value="1"/>
</dbReference>
<dbReference type="EMBL" id="JBBUTF010000012">
    <property type="protein sequence ID" value="MEK8027123.1"/>
    <property type="molecule type" value="Genomic_DNA"/>
</dbReference>
<dbReference type="NCBIfam" id="NF037995">
    <property type="entry name" value="TRAP_S1"/>
    <property type="match status" value="1"/>
</dbReference>
<evidence type="ECO:0000313" key="3">
    <source>
        <dbReference type="EMBL" id="MEK8027123.1"/>
    </source>
</evidence>
<dbReference type="InterPro" id="IPR038404">
    <property type="entry name" value="TRAP_DctP_sf"/>
</dbReference>
<keyword evidence="1 2" id="KW-0732">Signal</keyword>
<comment type="caution">
    <text evidence="3">The sequence shown here is derived from an EMBL/GenBank/DDBJ whole genome shotgun (WGS) entry which is preliminary data.</text>
</comment>
<accession>A0ABU9BC28</accession>
<evidence type="ECO:0000256" key="1">
    <source>
        <dbReference type="ARBA" id="ARBA00022729"/>
    </source>
</evidence>
<dbReference type="RefSeq" id="WP_341374898.1">
    <property type="nucleotide sequence ID" value="NZ_JBBUTF010000012.1"/>
</dbReference>
<organism evidence="3 4">
    <name type="scientific">Pseudaquabacterium rugosum</name>
    <dbReference type="NCBI Taxonomy" id="2984194"/>
    <lineage>
        <taxon>Bacteria</taxon>
        <taxon>Pseudomonadati</taxon>
        <taxon>Pseudomonadota</taxon>
        <taxon>Betaproteobacteria</taxon>
        <taxon>Burkholderiales</taxon>
        <taxon>Sphaerotilaceae</taxon>
        <taxon>Pseudaquabacterium</taxon>
    </lineage>
</organism>
<reference evidence="3 4" key="1">
    <citation type="submission" date="2024-04" db="EMBL/GenBank/DDBJ databases">
        <title>Novel species of the genus Ideonella isolated from streams.</title>
        <authorList>
            <person name="Lu H."/>
        </authorList>
    </citation>
    <scope>NUCLEOTIDE SEQUENCE [LARGE SCALE GENOMIC DNA]</scope>
    <source>
        <strain evidence="3 4">BYS139W</strain>
    </source>
</reference>
<sequence>MIRRLIATAAAVLCTLSAQAASWNLSAEQPDANYLTQNVRQFADEVKAATNGALEFKVQSNSVLLKRPEVKRGVQAGIVPVGEVLMSALGNEDPMFEIDSIPFVATSFDASEKLWKAAREQIAARLDKQGIVLLYGAPWPPQGVFTEKPVATMADFKGVRFRAYSASTTRMVTLMGAVPTTIQTAEVPQAFSTGVVDMMITSPATGVDTQAWDYVKHYYDAHAFIPQAIVIANKRALTGLPAEQQAAVMAAAKKAEARGWATARERTGTLTQTLAAKGVKVQPVPAAISGELTKIGQTMADEWLKKAGADGAKVLETFRR</sequence>
<dbReference type="CDD" id="cd13602">
    <property type="entry name" value="PBP2_TRAP_BpDctp6_7"/>
    <property type="match status" value="1"/>
</dbReference>
<evidence type="ECO:0000313" key="4">
    <source>
        <dbReference type="Proteomes" id="UP001368500"/>
    </source>
</evidence>
<dbReference type="Pfam" id="PF03480">
    <property type="entry name" value="DctP"/>
    <property type="match status" value="1"/>
</dbReference>